<accession>A0A0F8YAZ3</accession>
<comment type="caution">
    <text evidence="1">The sequence shown here is derived from an EMBL/GenBank/DDBJ whole genome shotgun (WGS) entry which is preliminary data.</text>
</comment>
<organism evidence="1">
    <name type="scientific">marine sediment metagenome</name>
    <dbReference type="NCBI Taxonomy" id="412755"/>
    <lineage>
        <taxon>unclassified sequences</taxon>
        <taxon>metagenomes</taxon>
        <taxon>ecological metagenomes</taxon>
    </lineage>
</organism>
<protein>
    <submittedName>
        <fullName evidence="1">Uncharacterized protein</fullName>
    </submittedName>
</protein>
<sequence length="55" mass="6060">MDVPEKHQLKIARSTMKLSCIGAKIMGGMSHIKAIEVIKTLTGKREQIDNDCTCS</sequence>
<name>A0A0F8YAZ3_9ZZZZ</name>
<gene>
    <name evidence="1" type="ORF">LCGC14_2841740</name>
</gene>
<proteinExistence type="predicted"/>
<evidence type="ECO:0000313" key="1">
    <source>
        <dbReference type="EMBL" id="KKK78622.1"/>
    </source>
</evidence>
<dbReference type="AlphaFoldDB" id="A0A0F8YAZ3"/>
<dbReference type="EMBL" id="LAZR01054409">
    <property type="protein sequence ID" value="KKK78622.1"/>
    <property type="molecule type" value="Genomic_DNA"/>
</dbReference>
<reference evidence="1" key="1">
    <citation type="journal article" date="2015" name="Nature">
        <title>Complex archaea that bridge the gap between prokaryotes and eukaryotes.</title>
        <authorList>
            <person name="Spang A."/>
            <person name="Saw J.H."/>
            <person name="Jorgensen S.L."/>
            <person name="Zaremba-Niedzwiedzka K."/>
            <person name="Martijn J."/>
            <person name="Lind A.E."/>
            <person name="van Eijk R."/>
            <person name="Schleper C."/>
            <person name="Guy L."/>
            <person name="Ettema T.J."/>
        </authorList>
    </citation>
    <scope>NUCLEOTIDE SEQUENCE</scope>
</reference>